<protein>
    <submittedName>
        <fullName evidence="1">Uncharacterized protein</fullName>
    </submittedName>
</protein>
<reference evidence="1" key="1">
    <citation type="submission" date="2022-03" db="EMBL/GenBank/DDBJ databases">
        <authorList>
            <person name="Martin C."/>
        </authorList>
    </citation>
    <scope>NUCLEOTIDE SEQUENCE</scope>
</reference>
<dbReference type="SUPFAM" id="SSF54637">
    <property type="entry name" value="Thioesterase/thiol ester dehydrase-isomerase"/>
    <property type="match status" value="2"/>
</dbReference>
<evidence type="ECO:0000313" key="2">
    <source>
        <dbReference type="Proteomes" id="UP000749559"/>
    </source>
</evidence>
<gene>
    <name evidence="1" type="ORF">OFUS_LOCUS625</name>
</gene>
<dbReference type="InterPro" id="IPR029069">
    <property type="entry name" value="HotDog_dom_sf"/>
</dbReference>
<name>A0A8J1UAQ3_OWEFU</name>
<evidence type="ECO:0000313" key="1">
    <source>
        <dbReference type="EMBL" id="CAH1772958.1"/>
    </source>
</evidence>
<organism evidence="1 2">
    <name type="scientific">Owenia fusiformis</name>
    <name type="common">Polychaete worm</name>
    <dbReference type="NCBI Taxonomy" id="6347"/>
    <lineage>
        <taxon>Eukaryota</taxon>
        <taxon>Metazoa</taxon>
        <taxon>Spiralia</taxon>
        <taxon>Lophotrochozoa</taxon>
        <taxon>Annelida</taxon>
        <taxon>Polychaeta</taxon>
        <taxon>Sedentaria</taxon>
        <taxon>Canalipalpata</taxon>
        <taxon>Sabellida</taxon>
        <taxon>Oweniida</taxon>
        <taxon>Oweniidae</taxon>
        <taxon>Owenia</taxon>
    </lineage>
</organism>
<dbReference type="OrthoDB" id="6278306at2759"/>
<accession>A0A8J1UAQ3</accession>
<dbReference type="PANTHER" id="PTHR34487:SF1">
    <property type="entry name" value="ACYL-ACP THIOESTERASE"/>
    <property type="match status" value="1"/>
</dbReference>
<sequence>MANDGTMFIRSGHYIISDVLYQSAAINWPLKATTSLSFIGRTSTNLTIEIREQLTNQHVGSLEFQYVYVNRTNRKSQAFPDWFIQKYRPLTTLETRPDTMAPLSLPSKTFSYDVTVQYSDTDRNGHTNQSSYLKYGMDAATSASLGGEFHNFKQDMCMYHVQDFQALYTGESLVKDQLVIHTWEDGTRKDLLFFQIHKNNRAIFHCRLTLCNPASAKL</sequence>
<dbReference type="EMBL" id="CAIIXF020000001">
    <property type="protein sequence ID" value="CAH1772958.1"/>
    <property type="molecule type" value="Genomic_DNA"/>
</dbReference>
<dbReference type="PANTHER" id="PTHR34487">
    <property type="entry name" value="ACYL-ACP THIOESTERASE"/>
    <property type="match status" value="1"/>
</dbReference>
<proteinExistence type="predicted"/>
<keyword evidence="2" id="KW-1185">Reference proteome</keyword>
<dbReference type="Gene3D" id="3.10.129.10">
    <property type="entry name" value="Hotdog Thioesterase"/>
    <property type="match status" value="1"/>
</dbReference>
<dbReference type="Proteomes" id="UP000749559">
    <property type="component" value="Unassembled WGS sequence"/>
</dbReference>
<comment type="caution">
    <text evidence="1">The sequence shown here is derived from an EMBL/GenBank/DDBJ whole genome shotgun (WGS) entry which is preliminary data.</text>
</comment>
<dbReference type="AlphaFoldDB" id="A0A8J1UAQ3"/>